<keyword evidence="2" id="KW-0378">Hydrolase</keyword>
<dbReference type="SUPFAM" id="SSF52972">
    <property type="entry name" value="ITPase-like"/>
    <property type="match status" value="1"/>
</dbReference>
<evidence type="ECO:0000256" key="2">
    <source>
        <dbReference type="ARBA" id="ARBA00022801"/>
    </source>
</evidence>
<dbReference type="Pfam" id="PF02545">
    <property type="entry name" value="Maf"/>
    <property type="match status" value="1"/>
</dbReference>
<evidence type="ECO:0000313" key="3">
    <source>
        <dbReference type="EMBL" id="CAB5068184.1"/>
    </source>
</evidence>
<dbReference type="EMBL" id="CAFBQU010000085">
    <property type="protein sequence ID" value="CAB5068184.1"/>
    <property type="molecule type" value="Genomic_DNA"/>
</dbReference>
<dbReference type="NCBIfam" id="TIGR00172">
    <property type="entry name" value="maf"/>
    <property type="match status" value="1"/>
</dbReference>
<name>A0A6J7UNZ9_9ZZZZ</name>
<dbReference type="InterPro" id="IPR003697">
    <property type="entry name" value="Maf-like"/>
</dbReference>
<dbReference type="Gene3D" id="3.90.950.10">
    <property type="match status" value="1"/>
</dbReference>
<gene>
    <name evidence="3" type="ORF">UFOPK4347_01707</name>
</gene>
<dbReference type="PIRSF" id="PIRSF006305">
    <property type="entry name" value="Maf"/>
    <property type="match status" value="1"/>
</dbReference>
<evidence type="ECO:0000256" key="1">
    <source>
        <dbReference type="ARBA" id="ARBA00001968"/>
    </source>
</evidence>
<dbReference type="GO" id="GO:0047429">
    <property type="term" value="F:nucleoside triphosphate diphosphatase activity"/>
    <property type="evidence" value="ECO:0007669"/>
    <property type="project" value="InterPro"/>
</dbReference>
<dbReference type="InterPro" id="IPR029001">
    <property type="entry name" value="ITPase-like_fam"/>
</dbReference>
<organism evidence="3">
    <name type="scientific">freshwater metagenome</name>
    <dbReference type="NCBI Taxonomy" id="449393"/>
    <lineage>
        <taxon>unclassified sequences</taxon>
        <taxon>metagenomes</taxon>
        <taxon>ecological metagenomes</taxon>
    </lineage>
</organism>
<dbReference type="AlphaFoldDB" id="A0A6J7UNZ9"/>
<dbReference type="PANTHER" id="PTHR43213">
    <property type="entry name" value="BIFUNCTIONAL DTTP/UTP PYROPHOSPHATASE/METHYLTRANSFERASE PROTEIN-RELATED"/>
    <property type="match status" value="1"/>
</dbReference>
<reference evidence="3" key="1">
    <citation type="submission" date="2020-05" db="EMBL/GenBank/DDBJ databases">
        <authorList>
            <person name="Chiriac C."/>
            <person name="Salcher M."/>
            <person name="Ghai R."/>
            <person name="Kavagutti S V."/>
        </authorList>
    </citation>
    <scope>NUCLEOTIDE SEQUENCE</scope>
</reference>
<dbReference type="PANTHER" id="PTHR43213:SF5">
    <property type="entry name" value="BIFUNCTIONAL DTTP_UTP PYROPHOSPHATASE_METHYLTRANSFERASE PROTEIN-RELATED"/>
    <property type="match status" value="1"/>
</dbReference>
<proteinExistence type="inferred from homology"/>
<protein>
    <submittedName>
        <fullName evidence="3">Unannotated protein</fullName>
    </submittedName>
</protein>
<sequence length="187" mass="20187">MRVVLASRSPRRLELLQRIGIFPEVMPANIDETQHAHEPATKYVQRLAQEKVQKIADELGIAGGVVFLGADTCVELDGVVHDQPADREAARRTLSILSGRTHQVHTAVTCLSEKGSTTIIDTARVTLVPISPHLMEWYLDTGESFGKAGAYGMQGFGGVLVERVQGSMSTVIGLPLAPTAHLLRVLG</sequence>
<accession>A0A6J7UNZ9</accession>
<comment type="cofactor">
    <cofactor evidence="1">
        <name>a divalent metal cation</name>
        <dbReference type="ChEBI" id="CHEBI:60240"/>
    </cofactor>
</comment>
<dbReference type="CDD" id="cd00555">
    <property type="entry name" value="Maf"/>
    <property type="match status" value="1"/>
</dbReference>
<dbReference type="HAMAP" id="MF_00528">
    <property type="entry name" value="Maf"/>
    <property type="match status" value="1"/>
</dbReference>